<organism evidence="2 3">
    <name type="scientific">Blepharisma stoltei</name>
    <dbReference type="NCBI Taxonomy" id="1481888"/>
    <lineage>
        <taxon>Eukaryota</taxon>
        <taxon>Sar</taxon>
        <taxon>Alveolata</taxon>
        <taxon>Ciliophora</taxon>
        <taxon>Postciliodesmatophora</taxon>
        <taxon>Heterotrichea</taxon>
        <taxon>Heterotrichida</taxon>
        <taxon>Blepharismidae</taxon>
        <taxon>Blepharisma</taxon>
    </lineage>
</organism>
<sequence length="810" mass="93944">MESNFLQDQQSLFTKRSRPDSKSKSSRKLSLNQLNRRLTPLCKSLAIKNFPSWGKQNENGEGGKVFNWKVLKTSLYTVEDLKERLENQWEESKIPSFMRDLYKSSIYQLPENEISSKITSEIFNLKNGTSIAQKLIESIQDREIILEDLKKGEKEIQSSSPRKDSLEKASVLLNAYRLSTLVVIENITQWKNEASLTKSTSFIWDDADYFEKIIKDSDYISSTNLHKYFNLKENDPLLGSISNPINNEPSQSIDPNFIYLPASSDLLSRINDANQILLSSNFQSAKNESKIIHRSHKNLTTPPSRKPRTKSKIKSRSSKLCKLADDIINKSSEKTKVKLKFDSNGENVNWENLWFKPINVYEKNISPILGEYYNYLPEMCRNINSSLSLLFLEIKNLVNPCFYWICFEQRIVGLLVYTLDCSSDMPKIVINHLSCLVWEGYLHEITAATKFLLSNYDYDEIRINLFTYKDQEITKQYKTVFSGCKYNWKSTILNESAYKITVMGTSRSKIGIIPTINPSTYSQISIKAECETEISKENILEITEININNLLNSGNRQCFVKSLLDYTSINEYNSSSINTGVNREIDNLIFLLNGAKVYHFPYINKIFDQKSEFLTSGFFEINLFFPGCTYFAQRLADSSYQLMRIKSDTITRWNFSDYKIFYIQTNLPKIQAFVIYKENLKEKLIENFNANHYDLFKEAADILKFAKFEEEIEELCIPCFSKEAEIGEKWMLGYKMPGIQQEYTIKKCKETINIKMHQFTPSQGLLKISRHHPHLILNDFIFGLSHLKSDDTLDIPLFVSFIEKSDFLLP</sequence>
<name>A0AAU9JXZ0_9CILI</name>
<feature type="region of interest" description="Disordered" evidence="1">
    <location>
        <begin position="1"/>
        <end position="29"/>
    </location>
</feature>
<evidence type="ECO:0000313" key="3">
    <source>
        <dbReference type="Proteomes" id="UP001162131"/>
    </source>
</evidence>
<proteinExistence type="predicted"/>
<keyword evidence="3" id="KW-1185">Reference proteome</keyword>
<dbReference type="AlphaFoldDB" id="A0AAU9JXZ0"/>
<feature type="compositionally biased region" description="Basic residues" evidence="1">
    <location>
        <begin position="305"/>
        <end position="316"/>
    </location>
</feature>
<accession>A0AAU9JXZ0</accession>
<reference evidence="2" key="1">
    <citation type="submission" date="2021-09" db="EMBL/GenBank/DDBJ databases">
        <authorList>
            <consortium name="AG Swart"/>
            <person name="Singh M."/>
            <person name="Singh A."/>
            <person name="Seah K."/>
            <person name="Emmerich C."/>
        </authorList>
    </citation>
    <scope>NUCLEOTIDE SEQUENCE</scope>
    <source>
        <strain evidence="2">ATCC30299</strain>
    </source>
</reference>
<gene>
    <name evidence="2" type="ORF">BSTOLATCC_MIC49383</name>
</gene>
<protein>
    <submittedName>
        <fullName evidence="2">Uncharacterized protein</fullName>
    </submittedName>
</protein>
<feature type="region of interest" description="Disordered" evidence="1">
    <location>
        <begin position="293"/>
        <end position="316"/>
    </location>
</feature>
<evidence type="ECO:0000313" key="2">
    <source>
        <dbReference type="EMBL" id="CAG9329764.1"/>
    </source>
</evidence>
<comment type="caution">
    <text evidence="2">The sequence shown here is derived from an EMBL/GenBank/DDBJ whole genome shotgun (WGS) entry which is preliminary data.</text>
</comment>
<feature type="compositionally biased region" description="Polar residues" evidence="1">
    <location>
        <begin position="1"/>
        <end position="14"/>
    </location>
</feature>
<evidence type="ECO:0000256" key="1">
    <source>
        <dbReference type="SAM" id="MobiDB-lite"/>
    </source>
</evidence>
<dbReference type="EMBL" id="CAJZBQ010000048">
    <property type="protein sequence ID" value="CAG9329764.1"/>
    <property type="molecule type" value="Genomic_DNA"/>
</dbReference>
<dbReference type="Proteomes" id="UP001162131">
    <property type="component" value="Unassembled WGS sequence"/>
</dbReference>